<accession>A0ABY7U5B2</accession>
<dbReference type="PANTHER" id="PTHR11735:SF11">
    <property type="entry name" value="TRNA THREONYLCARBAMOYLADENOSINE BIOSYNTHESIS PROTEIN TSAB"/>
    <property type="match status" value="1"/>
</dbReference>
<gene>
    <name evidence="3" type="primary">tsaB</name>
    <name evidence="3" type="ORF">CMASS_02055</name>
</gene>
<organism evidence="3 4">
    <name type="scientific">Corynebacterium massiliense DSM 45435</name>
    <dbReference type="NCBI Taxonomy" id="1121364"/>
    <lineage>
        <taxon>Bacteria</taxon>
        <taxon>Bacillati</taxon>
        <taxon>Actinomycetota</taxon>
        <taxon>Actinomycetes</taxon>
        <taxon>Mycobacteriales</taxon>
        <taxon>Corynebacteriaceae</taxon>
        <taxon>Corynebacterium</taxon>
    </lineage>
</organism>
<dbReference type="PANTHER" id="PTHR11735">
    <property type="entry name" value="TRNA N6-ADENOSINE THREONYLCARBAMOYLTRANSFERASE"/>
    <property type="match status" value="1"/>
</dbReference>
<protein>
    <submittedName>
        <fullName evidence="3">tRNA threonylcarbamoyladenosine biosynthesis protein TsaB</fullName>
    </submittedName>
</protein>
<dbReference type="NCBIfam" id="TIGR03725">
    <property type="entry name" value="T6A_YeaZ"/>
    <property type="match status" value="1"/>
</dbReference>
<dbReference type="InterPro" id="IPR022496">
    <property type="entry name" value="T6A_TsaB"/>
</dbReference>
<dbReference type="Pfam" id="PF00814">
    <property type="entry name" value="TsaD"/>
    <property type="match status" value="1"/>
</dbReference>
<sequence length="251" mass="26515">MRVLAIDTATTDLVTGVVDAGPGLDHEDPKVFDGVIPDTRAHNERLVPTIGTLLADAHLTYADLDAVVVGCGPGPFTGLRVGMATGQAIAQALSIPCYGVCSHDAMAAQVFAAVSEETRTVLVATDARRKEMYFAVYQRDGDSTFARVMGPSVARPEDAADAMAGCPDIDAVFIPEQLGDRLPAGLRERVVGEVTPRAKQLVEVADFSAEPQPLEPMYLRRPDAKEPPAVRSSVALTSRDQRSSGADGAAE</sequence>
<evidence type="ECO:0000256" key="1">
    <source>
        <dbReference type="SAM" id="MobiDB-lite"/>
    </source>
</evidence>
<dbReference type="SUPFAM" id="SSF53067">
    <property type="entry name" value="Actin-like ATPase domain"/>
    <property type="match status" value="2"/>
</dbReference>
<dbReference type="RefSeq" id="WP_022862695.1">
    <property type="nucleotide sequence ID" value="NZ_ATVG01000003.1"/>
</dbReference>
<feature type="domain" description="Gcp-like" evidence="2">
    <location>
        <begin position="32"/>
        <end position="170"/>
    </location>
</feature>
<evidence type="ECO:0000259" key="2">
    <source>
        <dbReference type="Pfam" id="PF00814"/>
    </source>
</evidence>
<reference evidence="3 4" key="1">
    <citation type="submission" date="2020-10" db="EMBL/GenBank/DDBJ databases">
        <title>Complete genome sequence of Corynebacterium massiliense DSM 45435, type strain of Corynebacterium massiliense.</title>
        <authorList>
            <person name="Busche T."/>
            <person name="Kalinowski J."/>
            <person name="Ruckert C."/>
        </authorList>
    </citation>
    <scope>NUCLEOTIDE SEQUENCE [LARGE SCALE GENOMIC DNA]</scope>
    <source>
        <strain evidence="3 4">DSM 45435</strain>
    </source>
</reference>
<feature type="compositionally biased region" description="Basic and acidic residues" evidence="1">
    <location>
        <begin position="218"/>
        <end position="228"/>
    </location>
</feature>
<evidence type="ECO:0000313" key="3">
    <source>
        <dbReference type="EMBL" id="WCZ31870.1"/>
    </source>
</evidence>
<feature type="region of interest" description="Disordered" evidence="1">
    <location>
        <begin position="212"/>
        <end position="251"/>
    </location>
</feature>
<dbReference type="Gene3D" id="3.30.420.40">
    <property type="match status" value="2"/>
</dbReference>
<dbReference type="InterPro" id="IPR000905">
    <property type="entry name" value="Gcp-like_dom"/>
</dbReference>
<name>A0ABY7U5B2_9CORY</name>
<dbReference type="CDD" id="cd24032">
    <property type="entry name" value="ASKHA_NBD_TsaB"/>
    <property type="match status" value="1"/>
</dbReference>
<proteinExistence type="predicted"/>
<dbReference type="Proteomes" id="UP001220064">
    <property type="component" value="Chromosome"/>
</dbReference>
<dbReference type="EMBL" id="CP063189">
    <property type="protein sequence ID" value="WCZ31870.1"/>
    <property type="molecule type" value="Genomic_DNA"/>
</dbReference>
<keyword evidence="4" id="KW-1185">Reference proteome</keyword>
<dbReference type="InterPro" id="IPR043129">
    <property type="entry name" value="ATPase_NBD"/>
</dbReference>
<evidence type="ECO:0000313" key="4">
    <source>
        <dbReference type="Proteomes" id="UP001220064"/>
    </source>
</evidence>